<evidence type="ECO:0000313" key="15">
    <source>
        <dbReference type="Proteomes" id="UP000316621"/>
    </source>
</evidence>
<dbReference type="GO" id="GO:0006869">
    <property type="term" value="P:lipid transport"/>
    <property type="evidence" value="ECO:0007669"/>
    <property type="project" value="UniProtKB-KW"/>
</dbReference>
<evidence type="ECO:0008006" key="16">
    <source>
        <dbReference type="Google" id="ProtNLM"/>
    </source>
</evidence>
<keyword evidence="5" id="KW-0479">Metal-binding</keyword>
<evidence type="ECO:0000256" key="1">
    <source>
        <dbReference type="ARBA" id="ARBA00004167"/>
    </source>
</evidence>
<evidence type="ECO:0000256" key="9">
    <source>
        <dbReference type="ARBA" id="ARBA00023055"/>
    </source>
</evidence>
<evidence type="ECO:0000256" key="2">
    <source>
        <dbReference type="ARBA" id="ARBA00006996"/>
    </source>
</evidence>
<dbReference type="InterPro" id="IPR045050">
    <property type="entry name" value="Synaptotagmin_plant"/>
</dbReference>
<dbReference type="InterPro" id="IPR000008">
    <property type="entry name" value="C2_dom"/>
</dbReference>
<evidence type="ECO:0000256" key="6">
    <source>
        <dbReference type="ARBA" id="ARBA00022737"/>
    </source>
</evidence>
<organism evidence="14 15">
    <name type="scientific">Papaver somniferum</name>
    <name type="common">Opium poppy</name>
    <dbReference type="NCBI Taxonomy" id="3469"/>
    <lineage>
        <taxon>Eukaryota</taxon>
        <taxon>Viridiplantae</taxon>
        <taxon>Streptophyta</taxon>
        <taxon>Embryophyta</taxon>
        <taxon>Tracheophyta</taxon>
        <taxon>Spermatophyta</taxon>
        <taxon>Magnoliopsida</taxon>
        <taxon>Ranunculales</taxon>
        <taxon>Papaveraceae</taxon>
        <taxon>Papaveroideae</taxon>
        <taxon>Papaver</taxon>
    </lineage>
</organism>
<keyword evidence="3" id="KW-0813">Transport</keyword>
<dbReference type="GO" id="GO:0046872">
    <property type="term" value="F:metal ion binding"/>
    <property type="evidence" value="ECO:0007669"/>
    <property type="project" value="UniProtKB-KW"/>
</dbReference>
<protein>
    <recommendedName>
        <fullName evidence="16">C2 domain-containing protein</fullName>
    </recommendedName>
</protein>
<dbReference type="InterPro" id="IPR031468">
    <property type="entry name" value="SMP_LBD"/>
</dbReference>
<evidence type="ECO:0000256" key="7">
    <source>
        <dbReference type="ARBA" id="ARBA00022837"/>
    </source>
</evidence>
<comment type="similarity">
    <text evidence="2">Belongs to the synaptotagmin family.</text>
</comment>
<dbReference type="CDD" id="cd00030">
    <property type="entry name" value="C2"/>
    <property type="match status" value="1"/>
</dbReference>
<dbReference type="OMA" id="CTINTIV"/>
<keyword evidence="6" id="KW-0677">Repeat</keyword>
<evidence type="ECO:0000256" key="11">
    <source>
        <dbReference type="ARBA" id="ARBA00023136"/>
    </source>
</evidence>
<evidence type="ECO:0000256" key="10">
    <source>
        <dbReference type="ARBA" id="ARBA00023121"/>
    </source>
</evidence>
<dbReference type="Pfam" id="PF17047">
    <property type="entry name" value="SMP_LBD"/>
    <property type="match status" value="1"/>
</dbReference>
<dbReference type="PROSITE" id="PS50004">
    <property type="entry name" value="C2"/>
    <property type="match status" value="1"/>
</dbReference>
<evidence type="ECO:0000313" key="14">
    <source>
        <dbReference type="EMBL" id="RZC75214.1"/>
    </source>
</evidence>
<dbReference type="PANTHER" id="PTHR10774:SF190">
    <property type="entry name" value="C2 CALCIUM_LIPID-BINDING ENDONUCLEASE_EXONUCLEASE_PHOSPHATASE-RELATED"/>
    <property type="match status" value="1"/>
</dbReference>
<dbReference type="SMART" id="SM00239">
    <property type="entry name" value="C2"/>
    <property type="match status" value="1"/>
</dbReference>
<proteinExistence type="inferred from homology"/>
<accession>A0A4Y7KPC7</accession>
<feature type="domain" description="C2" evidence="12">
    <location>
        <begin position="137"/>
        <end position="255"/>
    </location>
</feature>
<keyword evidence="11" id="KW-0472">Membrane</keyword>
<dbReference type="Gene3D" id="2.60.40.150">
    <property type="entry name" value="C2 domain"/>
    <property type="match status" value="1"/>
</dbReference>
<dbReference type="EMBL" id="CM010722">
    <property type="protein sequence ID" value="RZC75214.1"/>
    <property type="molecule type" value="Genomic_DNA"/>
</dbReference>
<dbReference type="AlphaFoldDB" id="A0A4Y7KPC7"/>
<evidence type="ECO:0000259" key="13">
    <source>
        <dbReference type="PROSITE" id="PS51847"/>
    </source>
</evidence>
<name>A0A4Y7KPC7_PAPSO</name>
<dbReference type="GO" id="GO:0008289">
    <property type="term" value="F:lipid binding"/>
    <property type="evidence" value="ECO:0007669"/>
    <property type="project" value="UniProtKB-KW"/>
</dbReference>
<keyword evidence="15" id="KW-1185">Reference proteome</keyword>
<dbReference type="Pfam" id="PF00168">
    <property type="entry name" value="C2"/>
    <property type="match status" value="1"/>
</dbReference>
<evidence type="ECO:0000259" key="12">
    <source>
        <dbReference type="PROSITE" id="PS50004"/>
    </source>
</evidence>
<dbReference type="PANTHER" id="PTHR10774">
    <property type="entry name" value="EXTENDED SYNAPTOTAGMIN-RELATED"/>
    <property type="match status" value="1"/>
</dbReference>
<reference evidence="14 15" key="1">
    <citation type="journal article" date="2018" name="Science">
        <title>The opium poppy genome and morphinan production.</title>
        <authorList>
            <person name="Guo L."/>
            <person name="Winzer T."/>
            <person name="Yang X."/>
            <person name="Li Y."/>
            <person name="Ning Z."/>
            <person name="He Z."/>
            <person name="Teodor R."/>
            <person name="Lu Y."/>
            <person name="Bowser T.A."/>
            <person name="Graham I.A."/>
            <person name="Ye K."/>
        </authorList>
    </citation>
    <scope>NUCLEOTIDE SEQUENCE [LARGE SCALE GENOMIC DNA]</scope>
    <source>
        <strain evidence="15">cv. HN1</strain>
        <tissue evidence="14">Leaves</tissue>
    </source>
</reference>
<evidence type="ECO:0000256" key="8">
    <source>
        <dbReference type="ARBA" id="ARBA00022989"/>
    </source>
</evidence>
<dbReference type="InterPro" id="IPR039010">
    <property type="entry name" value="Synaptotagmin_SMP"/>
</dbReference>
<dbReference type="GO" id="GO:0005783">
    <property type="term" value="C:endoplasmic reticulum"/>
    <property type="evidence" value="ECO:0007669"/>
    <property type="project" value="TreeGrafter"/>
</dbReference>
<evidence type="ECO:0000256" key="3">
    <source>
        <dbReference type="ARBA" id="ARBA00022448"/>
    </source>
</evidence>
<sequence length="298" mass="33588">MKFSNLWLGHVAPRIGGIRVQSLNKGQITMDIDFQYIGDLSIILAIEAALAPSISRELKDLRVFTVICVIFQLTEDIPCISAVAVALLSEPNPKIDYKLKALGGNLAAIPGLSAMIDCTINTIVTDMLQWPHRIVIPIGGMPVDTSDLELEPQGKLSVTVLNANDLKNVDWIGVFDPYAVVYIRPLFKVKTKAISNNRNPVWNQTFELIVEDRETQWLILEVYDKNVARDERFGIVRLPLNDLEPGNPKEISLRLLPSLDMLRIKDEKDRGIVYYEFSREEQIAAPWETCSSKYEVHS</sequence>
<evidence type="ECO:0000256" key="5">
    <source>
        <dbReference type="ARBA" id="ARBA00022723"/>
    </source>
</evidence>
<keyword evidence="4" id="KW-0812">Transmembrane</keyword>
<dbReference type="Proteomes" id="UP000316621">
    <property type="component" value="Chromosome 8"/>
</dbReference>
<gene>
    <name evidence="14" type="ORF">C5167_050696</name>
</gene>
<dbReference type="InterPro" id="IPR035892">
    <property type="entry name" value="C2_domain_sf"/>
</dbReference>
<dbReference type="GO" id="GO:0016020">
    <property type="term" value="C:membrane"/>
    <property type="evidence" value="ECO:0007669"/>
    <property type="project" value="UniProtKB-SubCell"/>
</dbReference>
<dbReference type="STRING" id="3469.A0A4Y7KPC7"/>
<evidence type="ECO:0000256" key="4">
    <source>
        <dbReference type="ARBA" id="ARBA00022692"/>
    </source>
</evidence>
<dbReference type="PROSITE" id="PS51847">
    <property type="entry name" value="SMP"/>
    <property type="match status" value="1"/>
</dbReference>
<keyword evidence="8" id="KW-1133">Transmembrane helix</keyword>
<comment type="subcellular location">
    <subcellularLocation>
        <location evidence="1">Membrane</location>
        <topology evidence="1">Single-pass membrane protein</topology>
    </subcellularLocation>
</comment>
<keyword evidence="7" id="KW-0106">Calcium</keyword>
<keyword evidence="10" id="KW-0446">Lipid-binding</keyword>
<keyword evidence="9" id="KW-0445">Lipid transport</keyword>
<dbReference type="SUPFAM" id="SSF49562">
    <property type="entry name" value="C2 domain (Calcium/lipid-binding domain, CaLB)"/>
    <property type="match status" value="1"/>
</dbReference>
<dbReference type="Gramene" id="RZC75214">
    <property type="protein sequence ID" value="RZC75214"/>
    <property type="gene ID" value="C5167_050696"/>
</dbReference>
<feature type="domain" description="SMP-LTD" evidence="13">
    <location>
        <begin position="1"/>
        <end position="139"/>
    </location>
</feature>